<organism evidence="16 17">
    <name type="scientific">Thiospirochaeta perfilievii</name>
    <dbReference type="NCBI Taxonomy" id="252967"/>
    <lineage>
        <taxon>Bacteria</taxon>
        <taxon>Pseudomonadati</taxon>
        <taxon>Spirochaetota</taxon>
        <taxon>Spirochaetia</taxon>
        <taxon>Spirochaetales</taxon>
        <taxon>Spirochaetaceae</taxon>
        <taxon>Thiospirochaeta</taxon>
    </lineage>
</organism>
<evidence type="ECO:0000256" key="10">
    <source>
        <dbReference type="ARBA" id="ARBA00031985"/>
    </source>
</evidence>
<dbReference type="CDD" id="cd00186">
    <property type="entry name" value="TOP1Ac"/>
    <property type="match status" value="1"/>
</dbReference>
<dbReference type="GO" id="GO:0006310">
    <property type="term" value="P:DNA recombination"/>
    <property type="evidence" value="ECO:0007669"/>
    <property type="project" value="TreeGrafter"/>
</dbReference>
<evidence type="ECO:0000256" key="1">
    <source>
        <dbReference type="ARBA" id="ARBA00000213"/>
    </source>
</evidence>
<dbReference type="InterPro" id="IPR003601">
    <property type="entry name" value="Topo_IA_2"/>
</dbReference>
<keyword evidence="7" id="KW-0238">DNA-binding</keyword>
<dbReference type="GO" id="GO:0043597">
    <property type="term" value="C:cytoplasmic replication fork"/>
    <property type="evidence" value="ECO:0007669"/>
    <property type="project" value="TreeGrafter"/>
</dbReference>
<dbReference type="PANTHER" id="PTHR11390:SF21">
    <property type="entry name" value="DNA TOPOISOMERASE 3-ALPHA"/>
    <property type="match status" value="1"/>
</dbReference>
<keyword evidence="17" id="KW-1185">Reference proteome</keyword>
<dbReference type="GO" id="GO:0046872">
    <property type="term" value="F:metal ion binding"/>
    <property type="evidence" value="ECO:0007669"/>
    <property type="project" value="UniProtKB-KW"/>
</dbReference>
<evidence type="ECO:0000256" key="6">
    <source>
        <dbReference type="ARBA" id="ARBA00023029"/>
    </source>
</evidence>
<keyword evidence="5" id="KW-0460">Magnesium</keyword>
<comment type="similarity">
    <text evidence="2">Belongs to the type IA topoisomerase family.</text>
</comment>
<evidence type="ECO:0000313" key="16">
    <source>
        <dbReference type="EMBL" id="QEN04964.1"/>
    </source>
</evidence>
<dbReference type="Gene3D" id="2.70.20.10">
    <property type="entry name" value="Topoisomerase I, domain 3"/>
    <property type="match status" value="1"/>
</dbReference>
<dbReference type="PROSITE" id="PS00396">
    <property type="entry name" value="TOPO_IA_1"/>
    <property type="match status" value="1"/>
</dbReference>
<evidence type="ECO:0000259" key="14">
    <source>
        <dbReference type="PROSITE" id="PS50880"/>
    </source>
</evidence>
<dbReference type="SUPFAM" id="SSF56712">
    <property type="entry name" value="Prokaryotic type I DNA topoisomerase"/>
    <property type="match status" value="1"/>
</dbReference>
<dbReference type="NCBIfam" id="NF005829">
    <property type="entry name" value="PRK07726.1"/>
    <property type="match status" value="1"/>
</dbReference>
<dbReference type="GO" id="GO:0003677">
    <property type="term" value="F:DNA binding"/>
    <property type="evidence" value="ECO:0007669"/>
    <property type="project" value="UniProtKB-KW"/>
</dbReference>
<feature type="domain" description="Topo IA-type catalytic" evidence="15">
    <location>
        <begin position="152"/>
        <end position="580"/>
    </location>
</feature>
<evidence type="ECO:0000256" key="12">
    <source>
        <dbReference type="ARBA" id="ARBA00032877"/>
    </source>
</evidence>
<sequence>MKTLVLAEKPSVGREIARVLKCNNKTKTYIEGSDYIVTWAMGHLVELAGPEVYDEQLKKWSLETLPMLPLKMKHRIIKKSSNQFRSIKQLMHRSDVGHLVIATDAGREGELVARWIMRLAGWKKDFSRLWISSQTDGAITEGFKNLKPGRDYDRLLLAAECRAEADWIVGLNVTRALTCKYDMRLSAGRVQTPTLSIIVNREKEIEDFEPAPFWSIEANFGLFDAKWRSCKGNERISDEAFANSIVDKCMDSKAIITQLSEKEVVEKPPLAYDLTTLQQDGDRLLGFSAKDTLRTLQSLYERHKIVSYPRTDSKHITPDIVPTLKNRLLAIKDSQFLSKVEGLLSKDIKPGKRFVDPSKVGDHHAIIPTEERVNISSLSREEKMLWELIVKRFLTVLSPDSISINISVALECGGEFFYVKGKKNIKKGWRSIENIYENSSQNLAGLKVGDGIELKGVKAIKGFTSPPLRFTEGTLLEAMSNPVKYMMDKTLKESLGAGLGTPATRADIIEKLFSSYYVEKKGNTLHPTAQGTELLTVVPNMLKFPDLTAKWESVFEDIAQGRAKSQPFLKEIREQTTLLVNEIKSSSGIFEPSGLSKETCPMCGKNLLSVNDKKGRPKKVCRSMSCGYEESNGPKNRKDFAREKSMGRKLINQYSDKSSDTMTLGDMLKAAMENHGK</sequence>
<feature type="region of interest" description="Disordered" evidence="13">
    <location>
        <begin position="628"/>
        <end position="660"/>
    </location>
</feature>
<evidence type="ECO:0000256" key="5">
    <source>
        <dbReference type="ARBA" id="ARBA00022842"/>
    </source>
</evidence>
<dbReference type="InterPro" id="IPR023406">
    <property type="entry name" value="Topo_IA_AS"/>
</dbReference>
<dbReference type="EMBL" id="CP035807">
    <property type="protein sequence ID" value="QEN04964.1"/>
    <property type="molecule type" value="Genomic_DNA"/>
</dbReference>
<dbReference type="SMART" id="SM00493">
    <property type="entry name" value="TOPRIM"/>
    <property type="match status" value="1"/>
</dbReference>
<dbReference type="RefSeq" id="WP_149568205.1">
    <property type="nucleotide sequence ID" value="NZ_CP035807.1"/>
</dbReference>
<keyword evidence="4" id="KW-0479">Metal-binding</keyword>
<dbReference type="InterPro" id="IPR006171">
    <property type="entry name" value="TOPRIM_dom"/>
</dbReference>
<dbReference type="InterPro" id="IPR013824">
    <property type="entry name" value="Topo_IA_cen_sub1"/>
</dbReference>
<evidence type="ECO:0000256" key="2">
    <source>
        <dbReference type="ARBA" id="ARBA00009446"/>
    </source>
</evidence>
<keyword evidence="8 16" id="KW-0413">Isomerase</keyword>
<dbReference type="SMART" id="SM00436">
    <property type="entry name" value="TOP1Bc"/>
    <property type="match status" value="1"/>
</dbReference>
<dbReference type="InterPro" id="IPR023405">
    <property type="entry name" value="Topo_IA_core_domain"/>
</dbReference>
<evidence type="ECO:0000256" key="8">
    <source>
        <dbReference type="ARBA" id="ARBA00023235"/>
    </source>
</evidence>
<dbReference type="SMART" id="SM00437">
    <property type="entry name" value="TOP1Ac"/>
    <property type="match status" value="1"/>
</dbReference>
<dbReference type="KEGG" id="sper:EW093_09670"/>
<feature type="domain" description="Toprim" evidence="14">
    <location>
        <begin position="2"/>
        <end position="158"/>
    </location>
</feature>
<dbReference type="GO" id="GO:0003917">
    <property type="term" value="F:DNA topoisomerase type I (single strand cut, ATP-independent) activity"/>
    <property type="evidence" value="ECO:0007669"/>
    <property type="project" value="UniProtKB-EC"/>
</dbReference>
<name>A0A5C1QE18_9SPIO</name>
<evidence type="ECO:0000256" key="4">
    <source>
        <dbReference type="ARBA" id="ARBA00022723"/>
    </source>
</evidence>
<dbReference type="EC" id="5.6.2.1" evidence="3"/>
<dbReference type="Pfam" id="PF01751">
    <property type="entry name" value="Toprim"/>
    <property type="match status" value="1"/>
</dbReference>
<evidence type="ECO:0000256" key="11">
    <source>
        <dbReference type="ARBA" id="ARBA00032235"/>
    </source>
</evidence>
<dbReference type="OrthoDB" id="9803554at2"/>
<accession>A0A5C1QE18</accession>
<gene>
    <name evidence="16" type="ORF">EW093_09670</name>
</gene>
<dbReference type="InterPro" id="IPR005738">
    <property type="entry name" value="TopoIII"/>
</dbReference>
<dbReference type="AlphaFoldDB" id="A0A5C1QE18"/>
<dbReference type="GO" id="GO:0006265">
    <property type="term" value="P:DNA topological change"/>
    <property type="evidence" value="ECO:0007669"/>
    <property type="project" value="InterPro"/>
</dbReference>
<dbReference type="PROSITE" id="PS52039">
    <property type="entry name" value="TOPO_IA_2"/>
    <property type="match status" value="1"/>
</dbReference>
<evidence type="ECO:0000259" key="15">
    <source>
        <dbReference type="PROSITE" id="PS52039"/>
    </source>
</evidence>
<dbReference type="CDD" id="cd03362">
    <property type="entry name" value="TOPRIM_TopoIA_TopoIII"/>
    <property type="match status" value="1"/>
</dbReference>
<dbReference type="GO" id="GO:0006281">
    <property type="term" value="P:DNA repair"/>
    <property type="evidence" value="ECO:0007669"/>
    <property type="project" value="TreeGrafter"/>
</dbReference>
<proteinExistence type="inferred from homology"/>
<evidence type="ECO:0000256" key="13">
    <source>
        <dbReference type="SAM" id="MobiDB-lite"/>
    </source>
</evidence>
<dbReference type="Pfam" id="PF01131">
    <property type="entry name" value="Topoisom_bac"/>
    <property type="match status" value="1"/>
</dbReference>
<evidence type="ECO:0000256" key="9">
    <source>
        <dbReference type="ARBA" id="ARBA00030003"/>
    </source>
</evidence>
<keyword evidence="6" id="KW-0799">Topoisomerase</keyword>
<evidence type="ECO:0000256" key="3">
    <source>
        <dbReference type="ARBA" id="ARBA00012891"/>
    </source>
</evidence>
<dbReference type="InterPro" id="IPR003602">
    <property type="entry name" value="Topo_IA_DNA-bd_dom"/>
</dbReference>
<dbReference type="InterPro" id="IPR013825">
    <property type="entry name" value="Topo_IA_cen_sub2"/>
</dbReference>
<dbReference type="PRINTS" id="PR00417">
    <property type="entry name" value="PRTPISMRASEI"/>
</dbReference>
<dbReference type="InterPro" id="IPR000380">
    <property type="entry name" value="Topo_IA"/>
</dbReference>
<dbReference type="InterPro" id="IPR034144">
    <property type="entry name" value="TOPRIM_TopoIII"/>
</dbReference>
<dbReference type="NCBIfam" id="TIGR01056">
    <property type="entry name" value="topB"/>
    <property type="match status" value="1"/>
</dbReference>
<dbReference type="PANTHER" id="PTHR11390">
    <property type="entry name" value="PROKARYOTIC DNA TOPOISOMERASE"/>
    <property type="match status" value="1"/>
</dbReference>
<reference evidence="16 17" key="2">
    <citation type="submission" date="2019-09" db="EMBL/GenBank/DDBJ databases">
        <title>Complete Genome Sequence and Methylome Analysis of free living Spirochaetas.</title>
        <authorList>
            <person name="Leshcheva N."/>
            <person name="Mikheeva N."/>
        </authorList>
    </citation>
    <scope>NUCLEOTIDE SEQUENCE [LARGE SCALE GENOMIC DNA]</scope>
    <source>
        <strain evidence="16 17">P</strain>
    </source>
</reference>
<protein>
    <recommendedName>
        <fullName evidence="3">DNA topoisomerase</fullName>
        <ecNumber evidence="3">5.6.2.1</ecNumber>
    </recommendedName>
    <alternativeName>
        <fullName evidence="12">Omega-protein</fullName>
    </alternativeName>
    <alternativeName>
        <fullName evidence="11">Relaxing enzyme</fullName>
    </alternativeName>
    <alternativeName>
        <fullName evidence="9">Swivelase</fullName>
    </alternativeName>
    <alternativeName>
        <fullName evidence="10">Untwisting enzyme</fullName>
    </alternativeName>
</protein>
<dbReference type="Gene3D" id="3.40.50.140">
    <property type="match status" value="1"/>
</dbReference>
<evidence type="ECO:0000256" key="7">
    <source>
        <dbReference type="ARBA" id="ARBA00023125"/>
    </source>
</evidence>
<dbReference type="Proteomes" id="UP000323824">
    <property type="component" value="Chromosome"/>
</dbReference>
<feature type="compositionally biased region" description="Basic and acidic residues" evidence="13">
    <location>
        <begin position="636"/>
        <end position="646"/>
    </location>
</feature>
<dbReference type="InterPro" id="IPR013497">
    <property type="entry name" value="Topo_IA_cen"/>
</dbReference>
<reference evidence="16 17" key="1">
    <citation type="submission" date="2019-02" db="EMBL/GenBank/DDBJ databases">
        <authorList>
            <person name="Fomenkov A."/>
            <person name="Dubinina G."/>
            <person name="Grabovich M."/>
            <person name="Vincze T."/>
            <person name="Roberts R.J."/>
        </authorList>
    </citation>
    <scope>NUCLEOTIDE SEQUENCE [LARGE SCALE GENOMIC DNA]</scope>
    <source>
        <strain evidence="16 17">P</strain>
    </source>
</reference>
<evidence type="ECO:0000313" key="17">
    <source>
        <dbReference type="Proteomes" id="UP000323824"/>
    </source>
</evidence>
<comment type="catalytic activity">
    <reaction evidence="1">
        <text>ATP-independent breakage of single-stranded DNA, followed by passage and rejoining.</text>
        <dbReference type="EC" id="5.6.2.1"/>
    </reaction>
</comment>
<dbReference type="PROSITE" id="PS50880">
    <property type="entry name" value="TOPRIM"/>
    <property type="match status" value="1"/>
</dbReference>
<dbReference type="Gene3D" id="1.10.290.10">
    <property type="entry name" value="Topoisomerase I, domain 4"/>
    <property type="match status" value="1"/>
</dbReference>
<dbReference type="Gene3D" id="1.10.460.10">
    <property type="entry name" value="Topoisomerase I, domain 2"/>
    <property type="match status" value="1"/>
</dbReference>
<dbReference type="InterPro" id="IPR013826">
    <property type="entry name" value="Topo_IA_cen_sub3"/>
</dbReference>